<sequence length="76" mass="8690">MLAYETKEEVDLMIDKVAELTSQLNDYQVEAEDALGDLEKRSEEYKLTAFNIKELKLAQAQLDKVKNTLQGIVNQN</sequence>
<dbReference type="AlphaFoldDB" id="A0A6P1W1V9"/>
<reference evidence="2 3" key="1">
    <citation type="submission" date="2019-11" db="EMBL/GenBank/DDBJ databases">
        <title>Spirosoma endbachense sp. nov., isolated from a natural salt meadow.</title>
        <authorList>
            <person name="Rojas J."/>
            <person name="Ambika Manirajan B."/>
            <person name="Ratering S."/>
            <person name="Suarez C."/>
            <person name="Geissler-Plaum R."/>
            <person name="Schnell S."/>
        </authorList>
    </citation>
    <scope>NUCLEOTIDE SEQUENCE [LARGE SCALE GENOMIC DNA]</scope>
    <source>
        <strain evidence="2 3">I-24</strain>
    </source>
</reference>
<keyword evidence="3" id="KW-1185">Reference proteome</keyword>
<proteinExistence type="predicted"/>
<dbReference type="KEGG" id="senf:GJR95_24470"/>
<evidence type="ECO:0000313" key="2">
    <source>
        <dbReference type="EMBL" id="QHV97970.1"/>
    </source>
</evidence>
<dbReference type="EMBL" id="CP045997">
    <property type="protein sequence ID" value="QHV97970.1"/>
    <property type="molecule type" value="Genomic_DNA"/>
</dbReference>
<accession>A0A6P1W1V9</accession>
<evidence type="ECO:0000313" key="3">
    <source>
        <dbReference type="Proteomes" id="UP000464577"/>
    </source>
</evidence>
<feature type="coiled-coil region" evidence="1">
    <location>
        <begin position="10"/>
        <end position="75"/>
    </location>
</feature>
<gene>
    <name evidence="2" type="ORF">GJR95_24470</name>
</gene>
<organism evidence="2 3">
    <name type="scientific">Spirosoma endbachense</name>
    <dbReference type="NCBI Taxonomy" id="2666025"/>
    <lineage>
        <taxon>Bacteria</taxon>
        <taxon>Pseudomonadati</taxon>
        <taxon>Bacteroidota</taxon>
        <taxon>Cytophagia</taxon>
        <taxon>Cytophagales</taxon>
        <taxon>Cytophagaceae</taxon>
        <taxon>Spirosoma</taxon>
    </lineage>
</organism>
<dbReference type="Proteomes" id="UP000464577">
    <property type="component" value="Chromosome"/>
</dbReference>
<keyword evidence="1" id="KW-0175">Coiled coil</keyword>
<name>A0A6P1W1V9_9BACT</name>
<evidence type="ECO:0000256" key="1">
    <source>
        <dbReference type="SAM" id="Coils"/>
    </source>
</evidence>
<dbReference type="RefSeq" id="WP_162388390.1">
    <property type="nucleotide sequence ID" value="NZ_CP045997.1"/>
</dbReference>
<protein>
    <submittedName>
        <fullName evidence="2">Uncharacterized protein</fullName>
    </submittedName>
</protein>